<evidence type="ECO:0000256" key="6">
    <source>
        <dbReference type="SAM" id="Phobius"/>
    </source>
</evidence>
<feature type="transmembrane region" description="Helical" evidence="6">
    <location>
        <begin position="119"/>
        <end position="136"/>
    </location>
</feature>
<proteinExistence type="predicted"/>
<dbReference type="GO" id="GO:0005886">
    <property type="term" value="C:plasma membrane"/>
    <property type="evidence" value="ECO:0007669"/>
    <property type="project" value="UniProtKB-SubCell"/>
</dbReference>
<feature type="transmembrane region" description="Helical" evidence="6">
    <location>
        <begin position="56"/>
        <end position="76"/>
    </location>
</feature>
<comment type="subcellular location">
    <subcellularLocation>
        <location evidence="1">Cell membrane</location>
        <topology evidence="1">Multi-pass membrane protein</topology>
    </subcellularLocation>
</comment>
<protein>
    <submittedName>
        <fullName evidence="7">Hydrogenase-4 component E</fullName>
    </submittedName>
</protein>
<evidence type="ECO:0000256" key="2">
    <source>
        <dbReference type="ARBA" id="ARBA00022475"/>
    </source>
</evidence>
<dbReference type="PANTHER" id="PTHR38601:SF1">
    <property type="entry name" value="HYDROGENASE-4 COMPONENT E"/>
    <property type="match status" value="1"/>
</dbReference>
<accession>A0A1W1VCV4</accession>
<keyword evidence="8" id="KW-1185">Reference proteome</keyword>
<keyword evidence="2" id="KW-1003">Cell membrane</keyword>
<dbReference type="STRING" id="656914.SAMN00017405_1361"/>
<organism evidence="7 8">
    <name type="scientific">Desulfonispora thiosulfatigenes DSM 11270</name>
    <dbReference type="NCBI Taxonomy" id="656914"/>
    <lineage>
        <taxon>Bacteria</taxon>
        <taxon>Bacillati</taxon>
        <taxon>Bacillota</taxon>
        <taxon>Clostridia</taxon>
        <taxon>Eubacteriales</taxon>
        <taxon>Peptococcaceae</taxon>
        <taxon>Desulfonispora</taxon>
    </lineage>
</organism>
<evidence type="ECO:0000256" key="3">
    <source>
        <dbReference type="ARBA" id="ARBA00022692"/>
    </source>
</evidence>
<keyword evidence="3 6" id="KW-0812">Transmembrane</keyword>
<evidence type="ECO:0000256" key="1">
    <source>
        <dbReference type="ARBA" id="ARBA00004651"/>
    </source>
</evidence>
<feature type="transmembrane region" description="Helical" evidence="6">
    <location>
        <begin position="6"/>
        <end position="24"/>
    </location>
</feature>
<feature type="transmembrane region" description="Helical" evidence="6">
    <location>
        <begin position="96"/>
        <end position="113"/>
    </location>
</feature>
<dbReference type="OrthoDB" id="5298295at2"/>
<keyword evidence="5 6" id="KW-0472">Membrane</keyword>
<feature type="transmembrane region" description="Helical" evidence="6">
    <location>
        <begin position="173"/>
        <end position="191"/>
    </location>
</feature>
<name>A0A1W1VCV4_DESTI</name>
<evidence type="ECO:0000313" key="7">
    <source>
        <dbReference type="EMBL" id="SMB90784.1"/>
    </source>
</evidence>
<dbReference type="EMBL" id="FWWT01000017">
    <property type="protein sequence ID" value="SMB90784.1"/>
    <property type="molecule type" value="Genomic_DNA"/>
</dbReference>
<evidence type="ECO:0000313" key="8">
    <source>
        <dbReference type="Proteomes" id="UP000192731"/>
    </source>
</evidence>
<evidence type="ECO:0000256" key="5">
    <source>
        <dbReference type="ARBA" id="ARBA00023136"/>
    </source>
</evidence>
<feature type="transmembrane region" description="Helical" evidence="6">
    <location>
        <begin position="148"/>
        <end position="167"/>
    </location>
</feature>
<evidence type="ECO:0000256" key="4">
    <source>
        <dbReference type="ARBA" id="ARBA00022989"/>
    </source>
</evidence>
<reference evidence="7 8" key="1">
    <citation type="submission" date="2017-04" db="EMBL/GenBank/DDBJ databases">
        <authorList>
            <person name="Afonso C.L."/>
            <person name="Miller P.J."/>
            <person name="Scott M.A."/>
            <person name="Spackman E."/>
            <person name="Goraichik I."/>
            <person name="Dimitrov K.M."/>
            <person name="Suarez D.L."/>
            <person name="Swayne D.E."/>
        </authorList>
    </citation>
    <scope>NUCLEOTIDE SEQUENCE [LARGE SCALE GENOMIC DNA]</scope>
    <source>
        <strain evidence="7 8">DSM 11270</strain>
    </source>
</reference>
<sequence>MVETPQLEILIAIILTSAIFMSGFRRIKLLTQTFALQSLAISCISIYLGYTTGESHFYTLAIFGIITKVIFIPYIIRTSIRNLKHNRELGPLITPFNSYFLASFAVVMTYYFLQDAHNYLLTTGGVIMIIGAFLIITRKKAITQMIGFLTMENGIVLIETSIAHISLIIESVIILEGLLLALIMGIMIFHINKTFQTINTDHFSNPEE</sequence>
<dbReference type="InterPro" id="IPR038730">
    <property type="entry name" value="HyfE-like"/>
</dbReference>
<keyword evidence="4 6" id="KW-1133">Transmembrane helix</keyword>
<dbReference type="Proteomes" id="UP000192731">
    <property type="component" value="Unassembled WGS sequence"/>
</dbReference>
<dbReference type="PANTHER" id="PTHR38601">
    <property type="entry name" value="HYDROGENASE-4 COMPONENT E"/>
    <property type="match status" value="1"/>
</dbReference>
<dbReference type="RefSeq" id="WP_084053146.1">
    <property type="nucleotide sequence ID" value="NZ_FWWT01000017.1"/>
</dbReference>
<dbReference type="AlphaFoldDB" id="A0A1W1VCV4"/>
<gene>
    <name evidence="7" type="ORF">SAMN00017405_1361</name>
</gene>